<feature type="transmembrane region" description="Helical" evidence="7">
    <location>
        <begin position="79"/>
        <end position="100"/>
    </location>
</feature>
<dbReference type="OrthoDB" id="9764259at2"/>
<evidence type="ECO:0000256" key="7">
    <source>
        <dbReference type="SAM" id="Phobius"/>
    </source>
</evidence>
<keyword evidence="3" id="KW-1003">Cell membrane</keyword>
<dbReference type="STRING" id="1454373.ACMU_14150"/>
<evidence type="ECO:0000256" key="6">
    <source>
        <dbReference type="ARBA" id="ARBA00023136"/>
    </source>
</evidence>
<dbReference type="AlphaFoldDB" id="A0A037ZHB8"/>
<dbReference type="Proteomes" id="UP000026249">
    <property type="component" value="Unassembled WGS sequence"/>
</dbReference>
<comment type="caution">
    <text evidence="9">The sequence shown here is derived from an EMBL/GenBank/DDBJ whole genome shotgun (WGS) entry which is preliminary data.</text>
</comment>
<keyword evidence="6 7" id="KW-0472">Membrane</keyword>
<dbReference type="CDD" id="cd17330">
    <property type="entry name" value="MFS_SLC46_TetA_like"/>
    <property type="match status" value="1"/>
</dbReference>
<feature type="transmembrane region" description="Helical" evidence="7">
    <location>
        <begin position="165"/>
        <end position="185"/>
    </location>
</feature>
<feature type="transmembrane region" description="Helical" evidence="7">
    <location>
        <begin position="106"/>
        <end position="128"/>
    </location>
</feature>
<evidence type="ECO:0000259" key="8">
    <source>
        <dbReference type="PROSITE" id="PS50850"/>
    </source>
</evidence>
<dbReference type="GO" id="GO:0005886">
    <property type="term" value="C:plasma membrane"/>
    <property type="evidence" value="ECO:0007669"/>
    <property type="project" value="UniProtKB-SubCell"/>
</dbReference>
<gene>
    <name evidence="9" type="ORF">ACMU_14150</name>
</gene>
<feature type="transmembrane region" description="Helical" evidence="7">
    <location>
        <begin position="322"/>
        <end position="339"/>
    </location>
</feature>
<organism evidence="9 10">
    <name type="scientific">Actibacterium mucosum KCTC 23349</name>
    <dbReference type="NCBI Taxonomy" id="1454373"/>
    <lineage>
        <taxon>Bacteria</taxon>
        <taxon>Pseudomonadati</taxon>
        <taxon>Pseudomonadota</taxon>
        <taxon>Alphaproteobacteria</taxon>
        <taxon>Rhodobacterales</taxon>
        <taxon>Roseobacteraceae</taxon>
        <taxon>Actibacterium</taxon>
    </lineage>
</organism>
<name>A0A037ZHB8_9RHOB</name>
<dbReference type="SUPFAM" id="SSF103473">
    <property type="entry name" value="MFS general substrate transporter"/>
    <property type="match status" value="1"/>
</dbReference>
<keyword evidence="2" id="KW-0813">Transport</keyword>
<accession>A0A037ZHB8</accession>
<keyword evidence="10" id="KW-1185">Reference proteome</keyword>
<evidence type="ECO:0000256" key="4">
    <source>
        <dbReference type="ARBA" id="ARBA00022692"/>
    </source>
</evidence>
<dbReference type="RefSeq" id="WP_035259999.1">
    <property type="nucleotide sequence ID" value="NZ_JFKE01000005.1"/>
</dbReference>
<feature type="transmembrane region" description="Helical" evidence="7">
    <location>
        <begin position="296"/>
        <end position="315"/>
    </location>
</feature>
<dbReference type="Gene3D" id="1.20.1250.20">
    <property type="entry name" value="MFS general substrate transporter like domains"/>
    <property type="match status" value="1"/>
</dbReference>
<dbReference type="InterPro" id="IPR050171">
    <property type="entry name" value="MFS_Transporters"/>
</dbReference>
<feature type="transmembrane region" description="Helical" evidence="7">
    <location>
        <begin position="345"/>
        <end position="362"/>
    </location>
</feature>
<dbReference type="EMBL" id="JFKE01000005">
    <property type="protein sequence ID" value="KAJ54902.1"/>
    <property type="molecule type" value="Genomic_DNA"/>
</dbReference>
<feature type="domain" description="Major facilitator superfamily (MFS) profile" evidence="8">
    <location>
        <begin position="13"/>
        <end position="434"/>
    </location>
</feature>
<proteinExistence type="predicted"/>
<dbReference type="InterPro" id="IPR005829">
    <property type="entry name" value="Sugar_transporter_CS"/>
</dbReference>
<evidence type="ECO:0000313" key="10">
    <source>
        <dbReference type="Proteomes" id="UP000026249"/>
    </source>
</evidence>
<dbReference type="PANTHER" id="PTHR23517:SF2">
    <property type="entry name" value="MULTIDRUG RESISTANCE PROTEIN MDTH"/>
    <property type="match status" value="1"/>
</dbReference>
<reference evidence="9 10" key="1">
    <citation type="submission" date="2014-03" db="EMBL/GenBank/DDBJ databases">
        <title>Draft Genome Sequence of Actibacterium mucosum KCTC 23349, a Marine Alphaproteobacterium with Complex Ionic Requirements Isolated from Mediterranean Seawater at Malvarrosa Beach, Valencia, Spain.</title>
        <authorList>
            <person name="Arahal D.R."/>
            <person name="Shao Z."/>
            <person name="Lai Q."/>
            <person name="Pujalte M.J."/>
        </authorList>
    </citation>
    <scope>NUCLEOTIDE SEQUENCE [LARGE SCALE GENOMIC DNA]</scope>
    <source>
        <strain evidence="9 10">KCTC 23349</strain>
    </source>
</reference>
<evidence type="ECO:0000256" key="2">
    <source>
        <dbReference type="ARBA" id="ARBA00022448"/>
    </source>
</evidence>
<dbReference type="Pfam" id="PF07690">
    <property type="entry name" value="MFS_1"/>
    <property type="match status" value="1"/>
</dbReference>
<evidence type="ECO:0000313" key="9">
    <source>
        <dbReference type="EMBL" id="KAJ54902.1"/>
    </source>
</evidence>
<keyword evidence="5 7" id="KW-1133">Transmembrane helix</keyword>
<dbReference type="InterPro" id="IPR020846">
    <property type="entry name" value="MFS_dom"/>
</dbReference>
<protein>
    <recommendedName>
        <fullName evidence="8">Major facilitator superfamily (MFS) profile domain-containing protein</fullName>
    </recommendedName>
</protein>
<dbReference type="PROSITE" id="PS00216">
    <property type="entry name" value="SUGAR_TRANSPORT_1"/>
    <property type="match status" value="1"/>
</dbReference>
<dbReference type="InterPro" id="IPR036259">
    <property type="entry name" value="MFS_trans_sf"/>
</dbReference>
<feature type="transmembrane region" description="Helical" evidence="7">
    <location>
        <begin position="383"/>
        <end position="404"/>
    </location>
</feature>
<keyword evidence="4 7" id="KW-0812">Transmembrane</keyword>
<feature type="transmembrane region" description="Helical" evidence="7">
    <location>
        <begin position="18"/>
        <end position="42"/>
    </location>
</feature>
<evidence type="ECO:0000256" key="5">
    <source>
        <dbReference type="ARBA" id="ARBA00022989"/>
    </source>
</evidence>
<evidence type="ECO:0000256" key="1">
    <source>
        <dbReference type="ARBA" id="ARBA00004651"/>
    </source>
</evidence>
<dbReference type="PROSITE" id="PS50850">
    <property type="entry name" value="MFS"/>
    <property type="match status" value="1"/>
</dbReference>
<feature type="transmembrane region" description="Helical" evidence="7">
    <location>
        <begin position="257"/>
        <end position="276"/>
    </location>
</feature>
<dbReference type="InterPro" id="IPR011701">
    <property type="entry name" value="MFS"/>
</dbReference>
<sequence>MTDHPPTASPSQQLAPLLAVNFVGTLGFSIVVPFLVTLVTLWGGNAVVYGLIAATYSAFQLIGAPVLGRLSDRIGRRRVLLISQAGTLASWGLFLVAFVLPDARLLEISSAIFGEFALTLPLIVLFLARAADGLTGGNVSVANAYLADITSEQDRSRNYGRMAMSTNLGFIIGPALAGLLGATVLGEVLPVATAFAISAVALVLIRFGLQEVIPTPVEAPVGTRNACRVYGQEVRPSYKLECDAASQKPTFWHLPNMPALMSVNFLIMMGFSFFYATFPVHAVGALDWDVVEIGTYFAVLSLLMVVVQGPVLSWASDRFSERTLMVYGGLVLAAGFVALTRPELFALYLGAALIALGNGLMWPTFQSALSKSAGPELQGTVQGFAGSAAAVASILGLVLGGLAYVQLGAAIFTVAAATIAAAALVSFAYRKPAHS</sequence>
<evidence type="ECO:0000256" key="3">
    <source>
        <dbReference type="ARBA" id="ARBA00022475"/>
    </source>
</evidence>
<feature type="transmembrane region" description="Helical" evidence="7">
    <location>
        <begin position="410"/>
        <end position="429"/>
    </location>
</feature>
<dbReference type="GO" id="GO:0022857">
    <property type="term" value="F:transmembrane transporter activity"/>
    <property type="evidence" value="ECO:0007669"/>
    <property type="project" value="InterPro"/>
</dbReference>
<feature type="transmembrane region" description="Helical" evidence="7">
    <location>
        <begin position="48"/>
        <end position="67"/>
    </location>
</feature>
<dbReference type="PANTHER" id="PTHR23517">
    <property type="entry name" value="RESISTANCE PROTEIN MDTM, PUTATIVE-RELATED-RELATED"/>
    <property type="match status" value="1"/>
</dbReference>
<comment type="subcellular location">
    <subcellularLocation>
        <location evidence="1">Cell membrane</location>
        <topology evidence="1">Multi-pass membrane protein</topology>
    </subcellularLocation>
</comment>